<accession>A0A1X7VJT7</accession>
<evidence type="ECO:0000256" key="1">
    <source>
        <dbReference type="SAM" id="MobiDB-lite"/>
    </source>
</evidence>
<dbReference type="Pfam" id="PF23055">
    <property type="entry name" value="DUF7041"/>
    <property type="match status" value="1"/>
</dbReference>
<dbReference type="EnsemblMetazoa" id="Aqu2.1.40297_001">
    <property type="protein sequence ID" value="Aqu2.1.40297_001"/>
    <property type="gene ID" value="Aqu2.1.40297"/>
</dbReference>
<sequence length="124" mass="13342">MSRSSSPTPITASAGAATVTAVTVKIPPFWPADPEMWCAQVDAQFTTKGISSQKTRRDTVSIDRLKPAHLDFYPTTATTTQVPPSPVTTSSTTSPTTDGEQTQLPPVSTTRSGRRVHFPDRLNL</sequence>
<proteinExistence type="predicted"/>
<feature type="compositionally biased region" description="Low complexity" evidence="1">
    <location>
        <begin position="74"/>
        <end position="97"/>
    </location>
</feature>
<organism evidence="3">
    <name type="scientific">Amphimedon queenslandica</name>
    <name type="common">Sponge</name>
    <dbReference type="NCBI Taxonomy" id="400682"/>
    <lineage>
        <taxon>Eukaryota</taxon>
        <taxon>Metazoa</taxon>
        <taxon>Porifera</taxon>
        <taxon>Demospongiae</taxon>
        <taxon>Heteroscleromorpha</taxon>
        <taxon>Haplosclerida</taxon>
        <taxon>Niphatidae</taxon>
        <taxon>Amphimedon</taxon>
    </lineage>
</organism>
<dbReference type="AlphaFoldDB" id="A0A1X7VJT7"/>
<evidence type="ECO:0000259" key="2">
    <source>
        <dbReference type="Pfam" id="PF23055"/>
    </source>
</evidence>
<dbReference type="InterPro" id="IPR055469">
    <property type="entry name" value="DUF7041"/>
</dbReference>
<dbReference type="InParanoid" id="A0A1X7VJT7"/>
<protein>
    <recommendedName>
        <fullName evidence="2">DUF7041 domain-containing protein</fullName>
    </recommendedName>
</protein>
<dbReference type="PANTHER" id="PTHR33327">
    <property type="entry name" value="ENDONUCLEASE"/>
    <property type="match status" value="1"/>
</dbReference>
<feature type="domain" description="DUF7041" evidence="2">
    <location>
        <begin position="26"/>
        <end position="60"/>
    </location>
</feature>
<feature type="region of interest" description="Disordered" evidence="1">
    <location>
        <begin position="72"/>
        <end position="124"/>
    </location>
</feature>
<reference evidence="3" key="1">
    <citation type="submission" date="2017-05" db="UniProtKB">
        <authorList>
            <consortium name="EnsemblMetazoa"/>
        </authorList>
    </citation>
    <scope>IDENTIFICATION</scope>
</reference>
<name>A0A1X7VJT7_AMPQE</name>
<feature type="compositionally biased region" description="Polar residues" evidence="1">
    <location>
        <begin position="98"/>
        <end position="111"/>
    </location>
</feature>
<dbReference type="PANTHER" id="PTHR33327:SF3">
    <property type="entry name" value="RNA-DIRECTED DNA POLYMERASE"/>
    <property type="match status" value="1"/>
</dbReference>
<evidence type="ECO:0000313" key="3">
    <source>
        <dbReference type="EnsemblMetazoa" id="Aqu2.1.40297_001"/>
    </source>
</evidence>